<comment type="caution">
    <text evidence="5">The sequence shown here is derived from an EMBL/GenBank/DDBJ whole genome shotgun (WGS) entry which is preliminary data.</text>
</comment>
<evidence type="ECO:0000256" key="2">
    <source>
        <dbReference type="ARBA" id="ARBA00022977"/>
    </source>
</evidence>
<dbReference type="EC" id="1.4.3.19" evidence="5"/>
<dbReference type="AlphaFoldDB" id="A0A368KT27"/>
<gene>
    <name evidence="5" type="primary">thiO</name>
    <name evidence="5" type="ORF">DTL42_12035</name>
</gene>
<dbReference type="GO" id="GO:0043799">
    <property type="term" value="F:glycine oxidase activity"/>
    <property type="evidence" value="ECO:0007669"/>
    <property type="project" value="UniProtKB-EC"/>
</dbReference>
<evidence type="ECO:0000313" key="6">
    <source>
        <dbReference type="Proteomes" id="UP000253562"/>
    </source>
</evidence>
<feature type="domain" description="FAD dependent oxidoreductase" evidence="4">
    <location>
        <begin position="30"/>
        <end position="386"/>
    </location>
</feature>
<organism evidence="5 6">
    <name type="scientific">Bremerella cremea</name>
    <dbReference type="NCBI Taxonomy" id="1031537"/>
    <lineage>
        <taxon>Bacteria</taxon>
        <taxon>Pseudomonadati</taxon>
        <taxon>Planctomycetota</taxon>
        <taxon>Planctomycetia</taxon>
        <taxon>Pirellulales</taxon>
        <taxon>Pirellulaceae</taxon>
        <taxon>Bremerella</taxon>
    </lineage>
</organism>
<dbReference type="InterPro" id="IPR036188">
    <property type="entry name" value="FAD/NAD-bd_sf"/>
</dbReference>
<dbReference type="SUPFAM" id="SSF51905">
    <property type="entry name" value="FAD/NAD(P)-binding domain"/>
    <property type="match status" value="1"/>
</dbReference>
<proteinExistence type="predicted"/>
<name>A0A368KT27_9BACT</name>
<protein>
    <submittedName>
        <fullName evidence="5">Glycine oxidase ThiO</fullName>
        <ecNumber evidence="5">1.4.3.19</ecNumber>
    </submittedName>
</protein>
<keyword evidence="2" id="KW-0784">Thiamine biosynthesis</keyword>
<dbReference type="GO" id="GO:0009229">
    <property type="term" value="P:thiamine diphosphate biosynthetic process"/>
    <property type="evidence" value="ECO:0007669"/>
    <property type="project" value="UniProtKB-UniPathway"/>
</dbReference>
<dbReference type="SUPFAM" id="SSF54373">
    <property type="entry name" value="FAD-linked reductases, C-terminal domain"/>
    <property type="match status" value="1"/>
</dbReference>
<dbReference type="InterPro" id="IPR006076">
    <property type="entry name" value="FAD-dep_OxRdtase"/>
</dbReference>
<dbReference type="InterPro" id="IPR012727">
    <property type="entry name" value="Gly_oxidase_ThiO"/>
</dbReference>
<dbReference type="Proteomes" id="UP000253562">
    <property type="component" value="Unassembled WGS sequence"/>
</dbReference>
<dbReference type="Gene3D" id="3.30.9.10">
    <property type="entry name" value="D-Amino Acid Oxidase, subunit A, domain 2"/>
    <property type="match status" value="1"/>
</dbReference>
<evidence type="ECO:0000313" key="5">
    <source>
        <dbReference type="EMBL" id="RCS49260.1"/>
    </source>
</evidence>
<dbReference type="Pfam" id="PF01266">
    <property type="entry name" value="DAO"/>
    <property type="match status" value="1"/>
</dbReference>
<comment type="pathway">
    <text evidence="1">Cofactor biosynthesis; thiamine diphosphate biosynthesis.</text>
</comment>
<dbReference type="Gene3D" id="3.50.50.60">
    <property type="entry name" value="FAD/NAD(P)-binding domain"/>
    <property type="match status" value="1"/>
</dbReference>
<dbReference type="NCBIfam" id="TIGR02352">
    <property type="entry name" value="thiamin_ThiO"/>
    <property type="match status" value="1"/>
</dbReference>
<dbReference type="GO" id="GO:0050660">
    <property type="term" value="F:flavin adenine dinucleotide binding"/>
    <property type="evidence" value="ECO:0007669"/>
    <property type="project" value="InterPro"/>
</dbReference>
<evidence type="ECO:0000259" key="4">
    <source>
        <dbReference type="Pfam" id="PF01266"/>
    </source>
</evidence>
<reference evidence="5 6" key="1">
    <citation type="submission" date="2018-07" db="EMBL/GenBank/DDBJ databases">
        <title>Comparative genomes isolates from brazilian mangrove.</title>
        <authorList>
            <person name="De Araujo J.E."/>
            <person name="Taketani R.G."/>
            <person name="Silva M.C.P."/>
            <person name="Lourenco M.V."/>
            <person name="Oliveira V.M."/>
            <person name="Andreote F.D."/>
        </authorList>
    </citation>
    <scope>NUCLEOTIDE SEQUENCE [LARGE SCALE GENOMIC DNA]</scope>
    <source>
        <strain evidence="5 6">HEX PRIS-MGV</strain>
    </source>
</reference>
<dbReference type="UniPathway" id="UPA00060"/>
<dbReference type="GO" id="GO:0009228">
    <property type="term" value="P:thiamine biosynthetic process"/>
    <property type="evidence" value="ECO:0007669"/>
    <property type="project" value="UniProtKB-KW"/>
</dbReference>
<dbReference type="PANTHER" id="PTHR13847">
    <property type="entry name" value="SARCOSINE DEHYDROGENASE-RELATED"/>
    <property type="match status" value="1"/>
</dbReference>
<dbReference type="EMBL" id="QPEX01000024">
    <property type="protein sequence ID" value="RCS49260.1"/>
    <property type="molecule type" value="Genomic_DNA"/>
</dbReference>
<evidence type="ECO:0000256" key="1">
    <source>
        <dbReference type="ARBA" id="ARBA00004948"/>
    </source>
</evidence>
<sequence>MTDSHFVLRLTLVVSFLGALPLSRDTLTTDFLIIGGGVIGLSIAYELSGHGNRVVLIDKGEVGREASWAGAGLLPPANQQHAWEPTEQLRGLSHHLFPLWSQQLQAETGLDNEFEITGGLYLARDPGEAASLRMACLQYEEEGVEVVRLDGQQVAQQFPHVQAGDAILAACFLPGEAVVRNPRHLRALEMGCRRRGVEIFPQTEIKRWSFDDDRLTAVETETGKFAAQAVCIAAGAWSQVLADRLLDQEHFSGRIQRPEIEPIRGQLVLLDAGKRFFMAPINEGIRYIVPRRDGHVLVGATVEEAGFDKSTTPEAVDDLDRFARQLVPQLATAKHVRAWAGLRPASVDRIPYLGKLPHLANVYLAAGHFRSGLHLSPATAVVMAQLMSGQEPEVDLTPFRVNRA</sequence>
<dbReference type="GO" id="GO:0005737">
    <property type="term" value="C:cytoplasm"/>
    <property type="evidence" value="ECO:0007669"/>
    <property type="project" value="TreeGrafter"/>
</dbReference>
<keyword evidence="3 5" id="KW-0560">Oxidoreductase</keyword>
<evidence type="ECO:0000256" key="3">
    <source>
        <dbReference type="ARBA" id="ARBA00023002"/>
    </source>
</evidence>
<accession>A0A368KT27</accession>
<dbReference type="PANTHER" id="PTHR13847:SF289">
    <property type="entry name" value="GLYCINE OXIDASE"/>
    <property type="match status" value="1"/>
</dbReference>